<proteinExistence type="predicted"/>
<evidence type="ECO:0000256" key="1">
    <source>
        <dbReference type="SAM" id="MobiDB-lite"/>
    </source>
</evidence>
<dbReference type="Proteomes" id="UP000054538">
    <property type="component" value="Unassembled WGS sequence"/>
</dbReference>
<evidence type="ECO:0000313" key="2">
    <source>
        <dbReference type="EMBL" id="KIK91936.1"/>
    </source>
</evidence>
<protein>
    <submittedName>
        <fullName evidence="2">Unplaced genomic scaffold scaffold_509, whole genome shotgun sequence</fullName>
    </submittedName>
</protein>
<evidence type="ECO:0000313" key="3">
    <source>
        <dbReference type="Proteomes" id="UP000054538"/>
    </source>
</evidence>
<dbReference type="EMBL" id="KN825331">
    <property type="protein sequence ID" value="KIK91936.1"/>
    <property type="molecule type" value="Genomic_DNA"/>
</dbReference>
<reference evidence="2 3" key="1">
    <citation type="submission" date="2014-04" db="EMBL/GenBank/DDBJ databases">
        <authorList>
            <consortium name="DOE Joint Genome Institute"/>
            <person name="Kuo A."/>
            <person name="Kohler A."/>
            <person name="Jargeat P."/>
            <person name="Nagy L.G."/>
            <person name="Floudas D."/>
            <person name="Copeland A."/>
            <person name="Barry K.W."/>
            <person name="Cichocki N."/>
            <person name="Veneault-Fourrey C."/>
            <person name="LaButti K."/>
            <person name="Lindquist E.A."/>
            <person name="Lipzen A."/>
            <person name="Lundell T."/>
            <person name="Morin E."/>
            <person name="Murat C."/>
            <person name="Sun H."/>
            <person name="Tunlid A."/>
            <person name="Henrissat B."/>
            <person name="Grigoriev I.V."/>
            <person name="Hibbett D.S."/>
            <person name="Martin F."/>
            <person name="Nordberg H.P."/>
            <person name="Cantor M.N."/>
            <person name="Hua S.X."/>
        </authorList>
    </citation>
    <scope>NUCLEOTIDE SEQUENCE [LARGE SCALE GENOMIC DNA]</scope>
    <source>
        <strain evidence="2 3">Ve08.2h10</strain>
    </source>
</reference>
<dbReference type="InParanoid" id="A0A0D0DTM3"/>
<organism evidence="2 3">
    <name type="scientific">Paxillus rubicundulus Ve08.2h10</name>
    <dbReference type="NCBI Taxonomy" id="930991"/>
    <lineage>
        <taxon>Eukaryota</taxon>
        <taxon>Fungi</taxon>
        <taxon>Dikarya</taxon>
        <taxon>Basidiomycota</taxon>
        <taxon>Agaricomycotina</taxon>
        <taxon>Agaricomycetes</taxon>
        <taxon>Agaricomycetidae</taxon>
        <taxon>Boletales</taxon>
        <taxon>Paxilineae</taxon>
        <taxon>Paxillaceae</taxon>
        <taxon>Paxillus</taxon>
    </lineage>
</organism>
<dbReference type="HOGENOM" id="CLU_066687_0_1_1"/>
<accession>A0A0D0DTM3</accession>
<dbReference type="AlphaFoldDB" id="A0A0D0DTM3"/>
<name>A0A0D0DTM3_9AGAM</name>
<reference evidence="3" key="2">
    <citation type="submission" date="2015-01" db="EMBL/GenBank/DDBJ databases">
        <title>Evolutionary Origins and Diversification of the Mycorrhizal Mutualists.</title>
        <authorList>
            <consortium name="DOE Joint Genome Institute"/>
            <consortium name="Mycorrhizal Genomics Consortium"/>
            <person name="Kohler A."/>
            <person name="Kuo A."/>
            <person name="Nagy L.G."/>
            <person name="Floudas D."/>
            <person name="Copeland A."/>
            <person name="Barry K.W."/>
            <person name="Cichocki N."/>
            <person name="Veneault-Fourrey C."/>
            <person name="LaButti K."/>
            <person name="Lindquist E.A."/>
            <person name="Lipzen A."/>
            <person name="Lundell T."/>
            <person name="Morin E."/>
            <person name="Murat C."/>
            <person name="Riley R."/>
            <person name="Ohm R."/>
            <person name="Sun H."/>
            <person name="Tunlid A."/>
            <person name="Henrissat B."/>
            <person name="Grigoriev I.V."/>
            <person name="Hibbett D.S."/>
            <person name="Martin F."/>
        </authorList>
    </citation>
    <scope>NUCLEOTIDE SEQUENCE [LARGE SCALE GENOMIC DNA]</scope>
    <source>
        <strain evidence="3">Ve08.2h10</strain>
    </source>
</reference>
<keyword evidence="3" id="KW-1185">Reference proteome</keyword>
<sequence>MSSSTTNDITKWSDEWIHENKYNNNNLYKKKSVESQRRAEAEAKACTEEVARAHSSVSGPSKGKQPKAAASRAAEVMEQAGPSPVLRMLRCWGSVQDENGWRCEQPQDMQSTWRRKQEELMLLRARKKKAWTQSPVVDDDNEYEEEAEDEEVEECDALDALIEVLAAVVTEMWDMATDRRCAAAESHAQTGWMLGILEEI</sequence>
<feature type="region of interest" description="Disordered" evidence="1">
    <location>
        <begin position="50"/>
        <end position="76"/>
    </location>
</feature>
<gene>
    <name evidence="2" type="ORF">PAXRUDRAFT_13512</name>
</gene>